<keyword evidence="3" id="KW-1185">Reference proteome</keyword>
<dbReference type="FunFam" id="1.20.1220.12:FF:000001">
    <property type="entry name" value="Malate synthase"/>
    <property type="match status" value="1"/>
</dbReference>
<dbReference type="InterPro" id="IPR006252">
    <property type="entry name" value="Malate_synthA"/>
</dbReference>
<feature type="non-terminal residue" evidence="2">
    <location>
        <position position="1"/>
    </location>
</feature>
<dbReference type="AlphaFoldDB" id="A0A9P5SAN0"/>
<dbReference type="Proteomes" id="UP000696485">
    <property type="component" value="Unassembled WGS sequence"/>
</dbReference>
<name>A0A9P5SAN0_9FUNG</name>
<comment type="caution">
    <text evidence="2">The sequence shown here is derived from an EMBL/GenBank/DDBJ whole genome shotgun (WGS) entry which is preliminary data.</text>
</comment>
<evidence type="ECO:0000313" key="2">
    <source>
        <dbReference type="EMBL" id="KAF9323233.1"/>
    </source>
</evidence>
<evidence type="ECO:0000259" key="1">
    <source>
        <dbReference type="Pfam" id="PF20659"/>
    </source>
</evidence>
<organism evidence="2 3">
    <name type="scientific">Podila minutissima</name>
    <dbReference type="NCBI Taxonomy" id="64525"/>
    <lineage>
        <taxon>Eukaryota</taxon>
        <taxon>Fungi</taxon>
        <taxon>Fungi incertae sedis</taxon>
        <taxon>Mucoromycota</taxon>
        <taxon>Mortierellomycotina</taxon>
        <taxon>Mortierellomycetes</taxon>
        <taxon>Mortierellales</taxon>
        <taxon>Mortierellaceae</taxon>
        <taxon>Podila</taxon>
    </lineage>
</organism>
<dbReference type="InterPro" id="IPR044856">
    <property type="entry name" value="Malate_synth_C_sf"/>
</dbReference>
<protein>
    <recommendedName>
        <fullName evidence="1">Malate synthase C-terminal domain-containing protein</fullName>
    </recommendedName>
</protein>
<dbReference type="GO" id="GO:0006097">
    <property type="term" value="P:glyoxylate cycle"/>
    <property type="evidence" value="ECO:0007669"/>
    <property type="project" value="InterPro"/>
</dbReference>
<dbReference type="SUPFAM" id="SSF51645">
    <property type="entry name" value="Malate synthase G"/>
    <property type="match status" value="1"/>
</dbReference>
<dbReference type="GO" id="GO:0004474">
    <property type="term" value="F:malate synthase activity"/>
    <property type="evidence" value="ECO:0007669"/>
    <property type="project" value="InterPro"/>
</dbReference>
<reference evidence="2" key="1">
    <citation type="journal article" date="2020" name="Fungal Divers.">
        <title>Resolving the Mortierellaceae phylogeny through synthesis of multi-gene phylogenetics and phylogenomics.</title>
        <authorList>
            <person name="Vandepol N."/>
            <person name="Liber J."/>
            <person name="Desiro A."/>
            <person name="Na H."/>
            <person name="Kennedy M."/>
            <person name="Barry K."/>
            <person name="Grigoriev I.V."/>
            <person name="Miller A.N."/>
            <person name="O'Donnell K."/>
            <person name="Stajich J.E."/>
            <person name="Bonito G."/>
        </authorList>
    </citation>
    <scope>NUCLEOTIDE SEQUENCE</scope>
    <source>
        <strain evidence="2">NVP1</strain>
    </source>
</reference>
<dbReference type="EMBL" id="JAAAUY010001329">
    <property type="protein sequence ID" value="KAF9323233.1"/>
    <property type="molecule type" value="Genomic_DNA"/>
</dbReference>
<dbReference type="PANTHER" id="PTHR42902:SF1">
    <property type="entry name" value="MALATE SYNTHASE 1-RELATED"/>
    <property type="match status" value="1"/>
</dbReference>
<accession>A0A9P5SAN0</accession>
<proteinExistence type="predicted"/>
<feature type="domain" description="Malate synthase C-terminal" evidence="1">
    <location>
        <begin position="1"/>
        <end position="102"/>
    </location>
</feature>
<dbReference type="PANTHER" id="PTHR42902">
    <property type="entry name" value="MALATE SYNTHASE"/>
    <property type="match status" value="1"/>
</dbReference>
<dbReference type="Pfam" id="PF20659">
    <property type="entry name" value="MS_C"/>
    <property type="match status" value="1"/>
</dbReference>
<evidence type="ECO:0000313" key="3">
    <source>
        <dbReference type="Proteomes" id="UP000696485"/>
    </source>
</evidence>
<dbReference type="Gene3D" id="1.20.1220.12">
    <property type="entry name" value="Malate synthase, domain III"/>
    <property type="match status" value="1"/>
</dbReference>
<sequence>AWLRGAGCVPIHNLMEDAATAEISRSQLWQWAKHGAKTDAGVTVTAEYLLKVLDEEVAKLAKEMGEQRFKASKIPQAKAHLSTQITGKDYADFLTTLLYEDIVTIEEVKAKI</sequence>
<dbReference type="InterPro" id="IPR048355">
    <property type="entry name" value="MS_C"/>
</dbReference>
<dbReference type="InterPro" id="IPR011076">
    <property type="entry name" value="Malate_synth_sf"/>
</dbReference>
<gene>
    <name evidence="2" type="ORF">BG006_001638</name>
</gene>
<dbReference type="GO" id="GO:0005782">
    <property type="term" value="C:peroxisomal matrix"/>
    <property type="evidence" value="ECO:0007669"/>
    <property type="project" value="TreeGrafter"/>
</dbReference>